<dbReference type="EMBL" id="CM023481">
    <property type="protein sequence ID" value="KAH6946566.1"/>
    <property type="molecule type" value="Genomic_DNA"/>
</dbReference>
<sequence length="662" mass="71960">MYVPSEPRGTPSRSASSGSTFIVHKKRNESLESGFEVASTYCHRKPRIAPIGRILLVSGAVLCFFVELLVCQPEPLEEGPSPSDSIPTARAKDSATSFLVSPVPASSNGNDKFTIALIVALTVAVLLLAAVYACGNSSSSSRRTKLRRKRRRNTDASTSSSTTCIVAEDIPVPDSDNDRVFLAGDNETGEAQESRRQPRAPHRGSCLRDSSIPRRHSSRFISQRPAKTRKMADAPTVRDIDRSLCEGDDELELHLSSAFPAKPVADPHTTSLQRTFKGQRLRSQARRTTGAEVPYDEPDEGSFKGVDGLGFKDEQVQRVIDKHQVVVTVEVHEPRHVCKANVGESPKSPPVVPPSTRDFPQPEFVEDLQPSHSFDARLSDSLISTTASLASAELLYVDAAAAHCNAGQVTPEEAASKEPTFAERFLSDDEKPANTEDSTEPHKASRPQAEKKGGQSYKARTQEQAECITSPAEASAIITVQGALSRKRYKKKHSGTTYKTTKWSSRIKKGGEGELGGTLEHVPDFIIGGIDEKYEARIAASPGQTNVKMAQVSQGEITKNQDPLFIVELVRKTAASPCEVANEFTRLPNTAAISSCSDPKDQAYMPPSSENVTPIVRRELEAAFPVSSKQTPWNYATETISVMKSVVRQEVANMGLPTACSF</sequence>
<gene>
    <name evidence="1" type="ORF">HPB50_014039</name>
</gene>
<proteinExistence type="predicted"/>
<comment type="caution">
    <text evidence="1">The sequence shown here is derived from an EMBL/GenBank/DDBJ whole genome shotgun (WGS) entry which is preliminary data.</text>
</comment>
<dbReference type="Proteomes" id="UP000821845">
    <property type="component" value="Chromosome 1"/>
</dbReference>
<protein>
    <submittedName>
        <fullName evidence="1">Uncharacterized protein</fullName>
    </submittedName>
</protein>
<name>A0ACB7TKE0_HYAAI</name>
<reference evidence="1" key="1">
    <citation type="submission" date="2020-05" db="EMBL/GenBank/DDBJ databases">
        <title>Large-scale comparative analyses of tick genomes elucidate their genetic diversity and vector capacities.</title>
        <authorList>
            <person name="Jia N."/>
            <person name="Wang J."/>
            <person name="Shi W."/>
            <person name="Du L."/>
            <person name="Sun Y."/>
            <person name="Zhan W."/>
            <person name="Jiang J."/>
            <person name="Wang Q."/>
            <person name="Zhang B."/>
            <person name="Ji P."/>
            <person name="Sakyi L.B."/>
            <person name="Cui X."/>
            <person name="Yuan T."/>
            <person name="Jiang B."/>
            <person name="Yang W."/>
            <person name="Lam T.T.-Y."/>
            <person name="Chang Q."/>
            <person name="Ding S."/>
            <person name="Wang X."/>
            <person name="Zhu J."/>
            <person name="Ruan X."/>
            <person name="Zhao L."/>
            <person name="Wei J."/>
            <person name="Que T."/>
            <person name="Du C."/>
            <person name="Cheng J."/>
            <person name="Dai P."/>
            <person name="Han X."/>
            <person name="Huang E."/>
            <person name="Gao Y."/>
            <person name="Liu J."/>
            <person name="Shao H."/>
            <person name="Ye R."/>
            <person name="Li L."/>
            <person name="Wei W."/>
            <person name="Wang X."/>
            <person name="Wang C."/>
            <person name="Yang T."/>
            <person name="Huo Q."/>
            <person name="Li W."/>
            <person name="Guo W."/>
            <person name="Chen H."/>
            <person name="Zhou L."/>
            <person name="Ni X."/>
            <person name="Tian J."/>
            <person name="Zhou Y."/>
            <person name="Sheng Y."/>
            <person name="Liu T."/>
            <person name="Pan Y."/>
            <person name="Xia L."/>
            <person name="Li J."/>
            <person name="Zhao F."/>
            <person name="Cao W."/>
        </authorList>
    </citation>
    <scope>NUCLEOTIDE SEQUENCE</scope>
    <source>
        <strain evidence="1">Hyas-2018</strain>
    </source>
</reference>
<organism evidence="1 2">
    <name type="scientific">Hyalomma asiaticum</name>
    <name type="common">Tick</name>
    <dbReference type="NCBI Taxonomy" id="266040"/>
    <lineage>
        <taxon>Eukaryota</taxon>
        <taxon>Metazoa</taxon>
        <taxon>Ecdysozoa</taxon>
        <taxon>Arthropoda</taxon>
        <taxon>Chelicerata</taxon>
        <taxon>Arachnida</taxon>
        <taxon>Acari</taxon>
        <taxon>Parasitiformes</taxon>
        <taxon>Ixodida</taxon>
        <taxon>Ixodoidea</taxon>
        <taxon>Ixodidae</taxon>
        <taxon>Hyalomminae</taxon>
        <taxon>Hyalomma</taxon>
    </lineage>
</organism>
<accession>A0ACB7TKE0</accession>
<keyword evidence="2" id="KW-1185">Reference proteome</keyword>
<evidence type="ECO:0000313" key="1">
    <source>
        <dbReference type="EMBL" id="KAH6946566.1"/>
    </source>
</evidence>
<evidence type="ECO:0000313" key="2">
    <source>
        <dbReference type="Proteomes" id="UP000821845"/>
    </source>
</evidence>